<sequence length="254" mass="28269">MSGMNKEQYLGVYVSTLTYDDILADIEQRMAAGKKSTIIAVNPEKLIAASQNPELKQLINAATYQIPDGIGVVLASKLKGGRLASRVTGIDLMERLIALAANKGYRVFLYGAKEEVVQKAKQNLEAKYPGLCIAGYMNGYVNDDGAVVRAIQAANADMLFVALGSPRQELWIRAHLDQLDVKVFQGVGGSFDVFAGRVKRAPKLFRTFGLEWFYRLITDPKRFKRQLALPKFLWKVLTEKEAADHRTAAKERSR</sequence>
<proteinExistence type="inferred from homology"/>
<evidence type="ECO:0000313" key="6">
    <source>
        <dbReference type="EMBL" id="AGT33505.1"/>
    </source>
</evidence>
<dbReference type="STRING" id="1921421.M493_16455"/>
<evidence type="ECO:0000256" key="3">
    <source>
        <dbReference type="ARBA" id="ARBA00022944"/>
    </source>
</evidence>
<reference evidence="6 7" key="1">
    <citation type="journal article" date="2014" name="Genome Announc.">
        <title>Complete Genome Sequence of the Thermophilic Polychlorinated Biphenyl Degrader Geobacillus sp. Strain JF8 (NBRC 109937).</title>
        <authorList>
            <person name="Shintani M."/>
            <person name="Ohtsubo Y."/>
            <person name="Fukuda K."/>
            <person name="Hosoyama A."/>
            <person name="Ohji S."/>
            <person name="Yamazoe A."/>
            <person name="Fujita N."/>
            <person name="Nagata Y."/>
            <person name="Tsuda M."/>
            <person name="Hatta T."/>
            <person name="Kimbara K."/>
        </authorList>
    </citation>
    <scope>NUCLEOTIDE SEQUENCE [LARGE SCALE GENOMIC DNA]</scope>
    <source>
        <strain evidence="6 7">JF8</strain>
    </source>
</reference>
<comment type="catalytic activity">
    <reaction evidence="5">
        <text>UDP-N-acetyl-alpha-D-mannosamine + N-acetyl-alpha-D-glucosaminyl-di-trans,octa-cis-undecaprenyl diphosphate = N-acetyl-beta-D-mannosaminyl-(1-&gt;4)-N-acetyl-alpha-D-glucosaminyl di-trans,octa-cis-undecaprenyl diphosphate + UDP + H(+)</text>
        <dbReference type="Rhea" id="RHEA:16053"/>
        <dbReference type="ChEBI" id="CHEBI:15378"/>
        <dbReference type="ChEBI" id="CHEBI:58223"/>
        <dbReference type="ChEBI" id="CHEBI:62959"/>
        <dbReference type="ChEBI" id="CHEBI:68623"/>
        <dbReference type="ChEBI" id="CHEBI:132210"/>
        <dbReference type="EC" id="2.4.1.187"/>
    </reaction>
</comment>
<dbReference type="HAMAP" id="MF_02070">
    <property type="entry name" value="TagA_TarA"/>
    <property type="match status" value="1"/>
</dbReference>
<dbReference type="Proteomes" id="UP000015500">
    <property type="component" value="Chromosome"/>
</dbReference>
<gene>
    <name evidence="6" type="ORF">M493_16455</name>
</gene>
<organism evidence="6 7">
    <name type="scientific">Geobacillus genomosp. 3</name>
    <dbReference type="NCBI Taxonomy" id="1921421"/>
    <lineage>
        <taxon>Bacteria</taxon>
        <taxon>Bacillati</taxon>
        <taxon>Bacillota</taxon>
        <taxon>Bacilli</taxon>
        <taxon>Bacillales</taxon>
        <taxon>Anoxybacillaceae</taxon>
        <taxon>Geobacillus</taxon>
    </lineage>
</organism>
<dbReference type="AlphaFoldDB" id="S5ZGR0"/>
<dbReference type="InterPro" id="IPR004629">
    <property type="entry name" value="WecG_TagA_CpsF"/>
</dbReference>
<comment type="function">
    <text evidence="5">Catalyzes the conversion of GlcNAc-PP-undecaprenol into ManNAc-GlcNAc-PP-undecaprenol, the first committed lipid intermediate in the de novo synthesis of teichoic acid.</text>
</comment>
<comment type="similarity">
    <text evidence="5">Belongs to the glycosyltransferase 26 family. TagA/TarA subfamily.</text>
</comment>
<evidence type="ECO:0000256" key="2">
    <source>
        <dbReference type="ARBA" id="ARBA00022679"/>
    </source>
</evidence>
<dbReference type="InterPro" id="IPR034714">
    <property type="entry name" value="TagA_TarA"/>
</dbReference>
<comment type="pathway">
    <text evidence="5">Cell wall biogenesis; teichoic acid biosynthesis.</text>
</comment>
<dbReference type="NCBIfam" id="TIGR00696">
    <property type="entry name" value="wecG_tagA_cpsF"/>
    <property type="match status" value="1"/>
</dbReference>
<dbReference type="EC" id="2.4.1.187" evidence="5"/>
<dbReference type="PATRIC" id="fig|1345697.3.peg.3238"/>
<accession>S5ZGR0</accession>
<dbReference type="KEGG" id="gjf:M493_16455"/>
<dbReference type="PANTHER" id="PTHR34136:SF1">
    <property type="entry name" value="UDP-N-ACETYL-D-MANNOSAMINURONIC ACID TRANSFERASE"/>
    <property type="match status" value="1"/>
</dbReference>
<keyword evidence="1 5" id="KW-0328">Glycosyltransferase</keyword>
<dbReference type="GO" id="GO:0019350">
    <property type="term" value="P:teichoic acid biosynthetic process"/>
    <property type="evidence" value="ECO:0007669"/>
    <property type="project" value="UniProtKB-UniRule"/>
</dbReference>
<keyword evidence="4 5" id="KW-0961">Cell wall biogenesis/degradation</keyword>
<dbReference type="HOGENOM" id="CLU_063203_3_1_9"/>
<keyword evidence="2 5" id="KW-0808">Transferase</keyword>
<dbReference type="PANTHER" id="PTHR34136">
    <property type="match status" value="1"/>
</dbReference>
<evidence type="ECO:0000313" key="7">
    <source>
        <dbReference type="Proteomes" id="UP000015500"/>
    </source>
</evidence>
<name>S5ZGR0_GEOG3</name>
<keyword evidence="7" id="KW-1185">Reference proteome</keyword>
<dbReference type="CDD" id="cd06533">
    <property type="entry name" value="Glyco_transf_WecG_TagA"/>
    <property type="match status" value="1"/>
</dbReference>
<evidence type="ECO:0000256" key="4">
    <source>
        <dbReference type="ARBA" id="ARBA00023316"/>
    </source>
</evidence>
<dbReference type="Pfam" id="PF03808">
    <property type="entry name" value="Glyco_tran_WecG"/>
    <property type="match status" value="1"/>
</dbReference>
<dbReference type="EMBL" id="CP006254">
    <property type="protein sequence ID" value="AGT33505.1"/>
    <property type="molecule type" value="Genomic_DNA"/>
</dbReference>
<keyword evidence="3 5" id="KW-0777">Teichoic acid biosynthesis</keyword>
<evidence type="ECO:0000256" key="1">
    <source>
        <dbReference type="ARBA" id="ARBA00022676"/>
    </source>
</evidence>
<dbReference type="GO" id="GO:0071555">
    <property type="term" value="P:cell wall organization"/>
    <property type="evidence" value="ECO:0007669"/>
    <property type="project" value="UniProtKB-KW"/>
</dbReference>
<evidence type="ECO:0000256" key="5">
    <source>
        <dbReference type="HAMAP-Rule" id="MF_02070"/>
    </source>
</evidence>
<dbReference type="UniPathway" id="UPA00632"/>
<dbReference type="GO" id="GO:0047244">
    <property type="term" value="F:N-acetylglucosaminyldiphosphoundecaprenol N-acetyl-beta-D-mannosaminyltransferase activity"/>
    <property type="evidence" value="ECO:0007669"/>
    <property type="project" value="UniProtKB-UniRule"/>
</dbReference>
<protein>
    <recommendedName>
        <fullName evidence="5">N-acetylglucosaminyldiphosphoundecaprenol N-acetyl-beta-D-mannosaminyltransferase</fullName>
        <ecNumber evidence="5">2.4.1.187</ecNumber>
    </recommendedName>
    <alternativeName>
        <fullName evidence="5">N-acetylmannosaminyltransferase</fullName>
    </alternativeName>
    <alternativeName>
        <fullName evidence="5">UDP-N-acetylmannosamine transferase</fullName>
    </alternativeName>
    <alternativeName>
        <fullName evidence="5">UDP-N-acetylmannosamine:N-acetylglucosaminyl pyrophosphorylundecaprenol N-acetylmannosaminyltransferase</fullName>
    </alternativeName>
</protein>